<protein>
    <submittedName>
        <fullName evidence="1">ArfGap-domain-containing protein</fullName>
    </submittedName>
</protein>
<comment type="caution">
    <text evidence="1">The sequence shown here is derived from an EMBL/GenBank/DDBJ whole genome shotgun (WGS) entry which is preliminary data.</text>
</comment>
<name>A0ACB8BY95_9AGAM</name>
<proteinExistence type="predicted"/>
<gene>
    <name evidence="1" type="ORF">BV22DRAFT_44947</name>
</gene>
<organism evidence="1 2">
    <name type="scientific">Leucogyrophana mollusca</name>
    <dbReference type="NCBI Taxonomy" id="85980"/>
    <lineage>
        <taxon>Eukaryota</taxon>
        <taxon>Fungi</taxon>
        <taxon>Dikarya</taxon>
        <taxon>Basidiomycota</taxon>
        <taxon>Agaricomycotina</taxon>
        <taxon>Agaricomycetes</taxon>
        <taxon>Agaricomycetidae</taxon>
        <taxon>Boletales</taxon>
        <taxon>Boletales incertae sedis</taxon>
        <taxon>Leucogyrophana</taxon>
    </lineage>
</organism>
<sequence length="425" mass="45119">MADQAAAKKTLQELIKREDLKNKVCVDCGNPNPQWASVSFAVFLCLQCAGVHRGFGVHISFVRSVSMDTWQAEQIKRMQLGGNAPFRQFMQAYTPSDQGGYKDGMNAYDTYHCWAAAQYREKLDATLADKPWSSSPPPPNVSSPGSGTASPGRPSSAQGLRKSRASARTATGSSFRDHSASPASFNNSPQATPDLASTDQKSANEAYFASLGQANASRPADLPPSQGGRYQGFGNTPSPSSQSQHPSFGLTSAAAPSLSEFQENPAAALSKGWSLFSAAVAGASRVVAENVIQPGMERARDPSLHASVLGYVSEAQRRAQLAGRSANEWSKSQFGVDVADQVGGVVGTVKDRLGSGPQGAGYGSLAMDGEESSALYNDDTDEFFSEYADSSPHTMAQHPSAQAPSSKTPPAKASKEDDWDEWKDF</sequence>
<accession>A0ACB8BY95</accession>
<evidence type="ECO:0000313" key="2">
    <source>
        <dbReference type="Proteomes" id="UP000790709"/>
    </source>
</evidence>
<dbReference type="Proteomes" id="UP000790709">
    <property type="component" value="Unassembled WGS sequence"/>
</dbReference>
<evidence type="ECO:0000313" key="1">
    <source>
        <dbReference type="EMBL" id="KAH7930654.1"/>
    </source>
</evidence>
<dbReference type="EMBL" id="MU266330">
    <property type="protein sequence ID" value="KAH7930654.1"/>
    <property type="molecule type" value="Genomic_DNA"/>
</dbReference>
<keyword evidence="2" id="KW-1185">Reference proteome</keyword>
<reference evidence="1" key="1">
    <citation type="journal article" date="2021" name="New Phytol.">
        <title>Evolutionary innovations through gain and loss of genes in the ectomycorrhizal Boletales.</title>
        <authorList>
            <person name="Wu G."/>
            <person name="Miyauchi S."/>
            <person name="Morin E."/>
            <person name="Kuo A."/>
            <person name="Drula E."/>
            <person name="Varga T."/>
            <person name="Kohler A."/>
            <person name="Feng B."/>
            <person name="Cao Y."/>
            <person name="Lipzen A."/>
            <person name="Daum C."/>
            <person name="Hundley H."/>
            <person name="Pangilinan J."/>
            <person name="Johnson J."/>
            <person name="Barry K."/>
            <person name="LaButti K."/>
            <person name="Ng V."/>
            <person name="Ahrendt S."/>
            <person name="Min B."/>
            <person name="Choi I.G."/>
            <person name="Park H."/>
            <person name="Plett J.M."/>
            <person name="Magnuson J."/>
            <person name="Spatafora J.W."/>
            <person name="Nagy L.G."/>
            <person name="Henrissat B."/>
            <person name="Grigoriev I.V."/>
            <person name="Yang Z.L."/>
            <person name="Xu J."/>
            <person name="Martin F.M."/>
        </authorList>
    </citation>
    <scope>NUCLEOTIDE SEQUENCE</scope>
    <source>
        <strain evidence="1">KUC20120723A-06</strain>
    </source>
</reference>